<reference evidence="2" key="1">
    <citation type="journal article" date="2021" name="PeerJ">
        <title>Extensive microbial diversity within the chicken gut microbiome revealed by metagenomics and culture.</title>
        <authorList>
            <person name="Gilroy R."/>
            <person name="Ravi A."/>
            <person name="Getino M."/>
            <person name="Pursley I."/>
            <person name="Horton D.L."/>
            <person name="Alikhan N.F."/>
            <person name="Baker D."/>
            <person name="Gharbi K."/>
            <person name="Hall N."/>
            <person name="Watson M."/>
            <person name="Adriaenssens E.M."/>
            <person name="Foster-Nyarko E."/>
            <person name="Jarju S."/>
            <person name="Secka A."/>
            <person name="Antonio M."/>
            <person name="Oren A."/>
            <person name="Chaudhuri R.R."/>
            <person name="La Ragione R."/>
            <person name="Hildebrand F."/>
            <person name="Pallen M.J."/>
        </authorList>
    </citation>
    <scope>NUCLEOTIDE SEQUENCE</scope>
    <source>
        <strain evidence="2">ChiGjej4B4-12881</strain>
    </source>
</reference>
<feature type="domain" description="N-acetyltransferase" evidence="1">
    <location>
        <begin position="84"/>
        <end position="230"/>
    </location>
</feature>
<comment type="caution">
    <text evidence="2">The sequence shown here is derived from an EMBL/GenBank/DDBJ whole genome shotgun (WGS) entry which is preliminary data.</text>
</comment>
<organism evidence="2 3">
    <name type="scientific">Candidatus Lachnoclostridium stercoripullorum</name>
    <dbReference type="NCBI Taxonomy" id="2838635"/>
    <lineage>
        <taxon>Bacteria</taxon>
        <taxon>Bacillati</taxon>
        <taxon>Bacillota</taxon>
        <taxon>Clostridia</taxon>
        <taxon>Lachnospirales</taxon>
        <taxon>Lachnospiraceae</taxon>
    </lineage>
</organism>
<evidence type="ECO:0000313" key="3">
    <source>
        <dbReference type="Proteomes" id="UP000886780"/>
    </source>
</evidence>
<dbReference type="GO" id="GO:0016747">
    <property type="term" value="F:acyltransferase activity, transferring groups other than amino-acyl groups"/>
    <property type="evidence" value="ECO:0007669"/>
    <property type="project" value="InterPro"/>
</dbReference>
<dbReference type="PANTHER" id="PTHR43792:SF1">
    <property type="entry name" value="N-ACETYLTRANSFERASE DOMAIN-CONTAINING PROTEIN"/>
    <property type="match status" value="1"/>
</dbReference>
<dbReference type="Gene3D" id="3.40.630.30">
    <property type="match status" value="1"/>
</dbReference>
<dbReference type="SUPFAM" id="SSF55729">
    <property type="entry name" value="Acyl-CoA N-acyltransferases (Nat)"/>
    <property type="match status" value="1"/>
</dbReference>
<dbReference type="PROSITE" id="PS51186">
    <property type="entry name" value="GNAT"/>
    <property type="match status" value="1"/>
</dbReference>
<dbReference type="Proteomes" id="UP000886780">
    <property type="component" value="Unassembled WGS sequence"/>
</dbReference>
<dbReference type="InterPro" id="IPR016181">
    <property type="entry name" value="Acyl_CoA_acyltransferase"/>
</dbReference>
<evidence type="ECO:0000259" key="1">
    <source>
        <dbReference type="PROSITE" id="PS51186"/>
    </source>
</evidence>
<dbReference type="InterPro" id="IPR000182">
    <property type="entry name" value="GNAT_dom"/>
</dbReference>
<accession>A0A9D1W4X9</accession>
<dbReference type="PANTHER" id="PTHR43792">
    <property type="entry name" value="GNAT FAMILY, PUTATIVE (AFU_ORTHOLOGUE AFUA_3G00765)-RELATED-RELATED"/>
    <property type="match status" value="1"/>
</dbReference>
<protein>
    <submittedName>
        <fullName evidence="2">GNAT family N-acetyltransferase</fullName>
    </submittedName>
</protein>
<name>A0A9D1W4X9_9FIRM</name>
<reference evidence="2" key="2">
    <citation type="submission" date="2021-04" db="EMBL/GenBank/DDBJ databases">
        <authorList>
            <person name="Gilroy R."/>
        </authorList>
    </citation>
    <scope>NUCLEOTIDE SEQUENCE</scope>
    <source>
        <strain evidence="2">ChiGjej4B4-12881</strain>
    </source>
</reference>
<dbReference type="EMBL" id="DXEU01000148">
    <property type="protein sequence ID" value="HIX52791.1"/>
    <property type="molecule type" value="Genomic_DNA"/>
</dbReference>
<gene>
    <name evidence="2" type="ORF">IAA28_08290</name>
</gene>
<dbReference type="Pfam" id="PF13302">
    <property type="entry name" value="Acetyltransf_3"/>
    <property type="match status" value="1"/>
</dbReference>
<dbReference type="AlphaFoldDB" id="A0A9D1W4X9"/>
<evidence type="ECO:0000313" key="2">
    <source>
        <dbReference type="EMBL" id="HIX52791.1"/>
    </source>
</evidence>
<proteinExistence type="predicted"/>
<sequence length="232" mass="26149">MREERKVTVNGESHTVVISDEREALLAASAAGRASVAVWDGKNGEFLPAAFAVESPEDADEEFLQRVVRRKLGLPWEICRTERLIIREFAESDADSIPPGETGGPGDGIFQDREKLRAYIGQQYGFCQYGIWAVTDKESGRLVGMAGFGPPAEDLDGLELGYHIFAPWRRRGYGLESCRAVLEWERRELGLPVWARIHRDNTPSLRLAGRLGFQVFREEKEILYLIQNKKAI</sequence>
<dbReference type="InterPro" id="IPR051531">
    <property type="entry name" value="N-acetyltransferase"/>
</dbReference>